<dbReference type="OrthoDB" id="5579088at2759"/>
<keyword evidence="10" id="KW-1185">Reference proteome</keyword>
<protein>
    <submittedName>
        <fullName evidence="9">6227_t:CDS:1</fullName>
    </submittedName>
</protein>
<dbReference type="EMBL" id="CAJVPY010002351">
    <property type="protein sequence ID" value="CAG8557696.1"/>
    <property type="molecule type" value="Genomic_DNA"/>
</dbReference>
<proteinExistence type="predicted"/>
<dbReference type="GO" id="GO:0008654">
    <property type="term" value="P:phospholipid biosynthetic process"/>
    <property type="evidence" value="ECO:0007669"/>
    <property type="project" value="TreeGrafter"/>
</dbReference>
<accession>A0A9N9BBG6</accession>
<dbReference type="GO" id="GO:0034389">
    <property type="term" value="P:lipid droplet organization"/>
    <property type="evidence" value="ECO:0007669"/>
    <property type="project" value="TreeGrafter"/>
</dbReference>
<dbReference type="GO" id="GO:0005789">
    <property type="term" value="C:endoplasmic reticulum membrane"/>
    <property type="evidence" value="ECO:0007669"/>
    <property type="project" value="UniProtKB-SubCell"/>
</dbReference>
<dbReference type="GO" id="GO:0019915">
    <property type="term" value="P:lipid storage"/>
    <property type="evidence" value="ECO:0007669"/>
    <property type="project" value="InterPro"/>
</dbReference>
<dbReference type="InterPro" id="IPR019388">
    <property type="entry name" value="FIT"/>
</dbReference>
<evidence type="ECO:0000313" key="9">
    <source>
        <dbReference type="EMBL" id="CAG8557696.1"/>
    </source>
</evidence>
<keyword evidence="7 8" id="KW-0472">Membrane</keyword>
<dbReference type="Proteomes" id="UP000789405">
    <property type="component" value="Unassembled WGS sequence"/>
</dbReference>
<evidence type="ECO:0000256" key="6">
    <source>
        <dbReference type="ARBA" id="ARBA00023098"/>
    </source>
</evidence>
<feature type="transmembrane region" description="Helical" evidence="8">
    <location>
        <begin position="26"/>
        <end position="48"/>
    </location>
</feature>
<evidence type="ECO:0000256" key="8">
    <source>
        <dbReference type="SAM" id="Phobius"/>
    </source>
</evidence>
<dbReference type="Pfam" id="PF10261">
    <property type="entry name" value="FIT"/>
    <property type="match status" value="1"/>
</dbReference>
<sequence>MVEKLEKSKIHSKVIKMNTDRIFRQLLLLIFYVGTVALGSLCSIINPLPESHFSQKDNYFNVWFVKLGWFWTSLVFVLYSWKVIHHKKPDQFISSLLRWSIATLYWCFVTQWFFGPSIAERAYVVTGGKCTLEGLNTQWTESRACKRNGAQCSATLSGGYEKGEAI</sequence>
<comment type="caution">
    <text evidence="9">The sequence shown here is derived from an EMBL/GenBank/DDBJ whole genome shotgun (WGS) entry which is preliminary data.</text>
</comment>
<feature type="transmembrane region" description="Helical" evidence="8">
    <location>
        <begin position="96"/>
        <end position="114"/>
    </location>
</feature>
<reference evidence="9" key="1">
    <citation type="submission" date="2021-06" db="EMBL/GenBank/DDBJ databases">
        <authorList>
            <person name="Kallberg Y."/>
            <person name="Tangrot J."/>
            <person name="Rosling A."/>
        </authorList>
    </citation>
    <scope>NUCLEOTIDE SEQUENCE</scope>
    <source>
        <strain evidence="9">MA453B</strain>
    </source>
</reference>
<keyword evidence="5 8" id="KW-1133">Transmembrane helix</keyword>
<evidence type="ECO:0000256" key="4">
    <source>
        <dbReference type="ARBA" id="ARBA00022824"/>
    </source>
</evidence>
<dbReference type="AlphaFoldDB" id="A0A9N9BBG6"/>
<dbReference type="PANTHER" id="PTHR23129">
    <property type="entry name" value="ACYL-COENZYME A DIPHOSPHATASE FITM2"/>
    <property type="match status" value="1"/>
</dbReference>
<keyword evidence="6" id="KW-0443">Lipid metabolism</keyword>
<keyword evidence="2 8" id="KW-0812">Transmembrane</keyword>
<evidence type="ECO:0000256" key="3">
    <source>
        <dbReference type="ARBA" id="ARBA00022801"/>
    </source>
</evidence>
<name>A0A9N9BBG6_9GLOM</name>
<keyword evidence="4" id="KW-0256">Endoplasmic reticulum</keyword>
<keyword evidence="3" id="KW-0378">Hydrolase</keyword>
<comment type="subcellular location">
    <subcellularLocation>
        <location evidence="1">Endoplasmic reticulum membrane</location>
        <topology evidence="1">Multi-pass membrane protein</topology>
    </subcellularLocation>
</comment>
<evidence type="ECO:0000256" key="2">
    <source>
        <dbReference type="ARBA" id="ARBA00022692"/>
    </source>
</evidence>
<feature type="transmembrane region" description="Helical" evidence="8">
    <location>
        <begin position="60"/>
        <end position="84"/>
    </location>
</feature>
<organism evidence="9 10">
    <name type="scientific">Dentiscutata erythropus</name>
    <dbReference type="NCBI Taxonomy" id="1348616"/>
    <lineage>
        <taxon>Eukaryota</taxon>
        <taxon>Fungi</taxon>
        <taxon>Fungi incertae sedis</taxon>
        <taxon>Mucoromycota</taxon>
        <taxon>Glomeromycotina</taxon>
        <taxon>Glomeromycetes</taxon>
        <taxon>Diversisporales</taxon>
        <taxon>Gigasporaceae</taxon>
        <taxon>Dentiscutata</taxon>
    </lineage>
</organism>
<evidence type="ECO:0000313" key="10">
    <source>
        <dbReference type="Proteomes" id="UP000789405"/>
    </source>
</evidence>
<evidence type="ECO:0000256" key="7">
    <source>
        <dbReference type="ARBA" id="ARBA00023136"/>
    </source>
</evidence>
<gene>
    <name evidence="9" type="ORF">DERYTH_LOCUS5581</name>
</gene>
<dbReference type="PANTHER" id="PTHR23129:SF0">
    <property type="entry name" value="ACYL-COENZYME A DIPHOSPHATASE FITM2"/>
    <property type="match status" value="1"/>
</dbReference>
<dbReference type="GO" id="GO:0010945">
    <property type="term" value="F:coenzyme A diphosphatase activity"/>
    <property type="evidence" value="ECO:0007669"/>
    <property type="project" value="InterPro"/>
</dbReference>
<evidence type="ECO:0000256" key="1">
    <source>
        <dbReference type="ARBA" id="ARBA00004477"/>
    </source>
</evidence>
<evidence type="ECO:0000256" key="5">
    <source>
        <dbReference type="ARBA" id="ARBA00022989"/>
    </source>
</evidence>